<dbReference type="RefSeq" id="WP_148818169.1">
    <property type="nucleotide sequence ID" value="NZ_CP043046.1"/>
</dbReference>
<dbReference type="Proteomes" id="UP000325161">
    <property type="component" value="Chromosome"/>
</dbReference>
<reference evidence="2 3" key="1">
    <citation type="submission" date="2019-08" db="EMBL/GenBank/DDBJ databases">
        <title>Amphibian skin-associated Pigmentiphaga: genome sequence and occurrence across geography and hosts.</title>
        <authorList>
            <person name="Bletz M.C."/>
            <person name="Bunk B."/>
            <person name="Sproeer C."/>
            <person name="Biwer P."/>
            <person name="Reiter S."/>
            <person name="Rabemananjara F.C.E."/>
            <person name="Schulz S."/>
            <person name="Overmann J."/>
            <person name="Vences M."/>
        </authorList>
    </citation>
    <scope>NUCLEOTIDE SEQUENCE [LARGE SCALE GENOMIC DNA]</scope>
    <source>
        <strain evidence="2 3">Mada1488</strain>
    </source>
</reference>
<evidence type="ECO:0000313" key="2">
    <source>
        <dbReference type="EMBL" id="QEI08698.1"/>
    </source>
</evidence>
<feature type="transmembrane region" description="Helical" evidence="1">
    <location>
        <begin position="119"/>
        <end position="138"/>
    </location>
</feature>
<gene>
    <name evidence="2" type="ORF">FXN63_24760</name>
</gene>
<dbReference type="InterPro" id="IPR021257">
    <property type="entry name" value="DUF2809"/>
</dbReference>
<dbReference type="Pfam" id="PF10990">
    <property type="entry name" value="DUF2809"/>
    <property type="match status" value="1"/>
</dbReference>
<evidence type="ECO:0000313" key="3">
    <source>
        <dbReference type="Proteomes" id="UP000325161"/>
    </source>
</evidence>
<name>A0A5C0B1V0_9BURK</name>
<dbReference type="OrthoDB" id="5360192at2"/>
<evidence type="ECO:0000256" key="1">
    <source>
        <dbReference type="SAM" id="Phobius"/>
    </source>
</evidence>
<dbReference type="AlphaFoldDB" id="A0A5C0B1V0"/>
<sequence length="144" mass="16277">MSRTLGPASPPDQARIAWRFDLASFIWAVVLFVLLALLATVGARLGLLRSFFGDVLAVIWVYAGFKAFIRARNWWLACAAWMIGLLVELVQYLSTVFHVRIENPIVRVVLGSTPDWWDVLAYTLGFVAVLVIDAWWTGRRRGRA</sequence>
<dbReference type="EMBL" id="CP043046">
    <property type="protein sequence ID" value="QEI08698.1"/>
    <property type="molecule type" value="Genomic_DNA"/>
</dbReference>
<accession>A0A5C0B1V0</accession>
<keyword evidence="3" id="KW-1185">Reference proteome</keyword>
<proteinExistence type="predicted"/>
<dbReference type="KEGG" id="pacr:FXN63_24760"/>
<keyword evidence="1" id="KW-1133">Transmembrane helix</keyword>
<feature type="transmembrane region" description="Helical" evidence="1">
    <location>
        <begin position="47"/>
        <end position="65"/>
    </location>
</feature>
<organism evidence="2 3">
    <name type="scientific">Pigmentiphaga aceris</name>
    <dbReference type="NCBI Taxonomy" id="1940612"/>
    <lineage>
        <taxon>Bacteria</taxon>
        <taxon>Pseudomonadati</taxon>
        <taxon>Pseudomonadota</taxon>
        <taxon>Betaproteobacteria</taxon>
        <taxon>Burkholderiales</taxon>
        <taxon>Alcaligenaceae</taxon>
        <taxon>Pigmentiphaga</taxon>
    </lineage>
</organism>
<keyword evidence="1" id="KW-0812">Transmembrane</keyword>
<feature type="transmembrane region" description="Helical" evidence="1">
    <location>
        <begin position="74"/>
        <end position="99"/>
    </location>
</feature>
<keyword evidence="1" id="KW-0472">Membrane</keyword>
<feature type="transmembrane region" description="Helical" evidence="1">
    <location>
        <begin position="20"/>
        <end position="41"/>
    </location>
</feature>
<protein>
    <submittedName>
        <fullName evidence="2">DUF2809 domain-containing protein</fullName>
    </submittedName>
</protein>